<protein>
    <recommendedName>
        <fullName evidence="2">Putative plant transposon protein domain-containing protein</fullName>
    </recommendedName>
</protein>
<evidence type="ECO:0000313" key="3">
    <source>
        <dbReference type="EMBL" id="KAI5407040.1"/>
    </source>
</evidence>
<dbReference type="Pfam" id="PF20167">
    <property type="entry name" value="Transposase_32"/>
    <property type="match status" value="1"/>
</dbReference>
<proteinExistence type="predicted"/>
<evidence type="ECO:0000313" key="4">
    <source>
        <dbReference type="Proteomes" id="UP001058974"/>
    </source>
</evidence>
<feature type="domain" description="Putative plant transposon protein" evidence="2">
    <location>
        <begin position="101"/>
        <end position="196"/>
    </location>
</feature>
<accession>A0A9D4WSQ5</accession>
<reference evidence="3 4" key="1">
    <citation type="journal article" date="2022" name="Nat. Genet.">
        <title>Improved pea reference genome and pan-genome highlight genomic features and evolutionary characteristics.</title>
        <authorList>
            <person name="Yang T."/>
            <person name="Liu R."/>
            <person name="Luo Y."/>
            <person name="Hu S."/>
            <person name="Wang D."/>
            <person name="Wang C."/>
            <person name="Pandey M.K."/>
            <person name="Ge S."/>
            <person name="Xu Q."/>
            <person name="Li N."/>
            <person name="Li G."/>
            <person name="Huang Y."/>
            <person name="Saxena R.K."/>
            <person name="Ji Y."/>
            <person name="Li M."/>
            <person name="Yan X."/>
            <person name="He Y."/>
            <person name="Liu Y."/>
            <person name="Wang X."/>
            <person name="Xiang C."/>
            <person name="Varshney R.K."/>
            <person name="Ding H."/>
            <person name="Gao S."/>
            <person name="Zong X."/>
        </authorList>
    </citation>
    <scope>NUCLEOTIDE SEQUENCE [LARGE SCALE GENOMIC DNA]</scope>
    <source>
        <strain evidence="3 4">cv. Zhongwan 6</strain>
    </source>
</reference>
<dbReference type="Proteomes" id="UP001058974">
    <property type="component" value="Chromosome 5"/>
</dbReference>
<feature type="compositionally biased region" description="Low complexity" evidence="1">
    <location>
        <begin position="254"/>
        <end position="268"/>
    </location>
</feature>
<sequence>MMKPPGIIAQAIARVIGMNRLFDFCTTCVVETLGESEYRYYRMCSGSISRVIEILLREALFLSKANAMKYLKLINYYIMRERAFTCEDLQGFREMVEMLQQRHWVSFNNLIREANKNIGLEFYANATFIKVATYISYVRGKYVNYSVNAINSLFNLQPPHVCALKTYRNEQQVIKESMAQEMIEAFCRPGAEWVVEHGLVLTVGVPVYPDEKMIGPKAPINASAIRRLQHHYPAEATQNDEEDNPAGNDEEFYQPQVQQQQVQMQGQQASEIQRRMEAHAVGVTR</sequence>
<gene>
    <name evidence="3" type="ORF">KIW84_053339</name>
</gene>
<evidence type="ECO:0000259" key="2">
    <source>
        <dbReference type="Pfam" id="PF20167"/>
    </source>
</evidence>
<dbReference type="AlphaFoldDB" id="A0A9D4WSQ5"/>
<organism evidence="3 4">
    <name type="scientific">Pisum sativum</name>
    <name type="common">Garden pea</name>
    <name type="synonym">Lathyrus oleraceus</name>
    <dbReference type="NCBI Taxonomy" id="3888"/>
    <lineage>
        <taxon>Eukaryota</taxon>
        <taxon>Viridiplantae</taxon>
        <taxon>Streptophyta</taxon>
        <taxon>Embryophyta</taxon>
        <taxon>Tracheophyta</taxon>
        <taxon>Spermatophyta</taxon>
        <taxon>Magnoliopsida</taxon>
        <taxon>eudicotyledons</taxon>
        <taxon>Gunneridae</taxon>
        <taxon>Pentapetalae</taxon>
        <taxon>rosids</taxon>
        <taxon>fabids</taxon>
        <taxon>Fabales</taxon>
        <taxon>Fabaceae</taxon>
        <taxon>Papilionoideae</taxon>
        <taxon>50 kb inversion clade</taxon>
        <taxon>NPAAA clade</taxon>
        <taxon>Hologalegina</taxon>
        <taxon>IRL clade</taxon>
        <taxon>Fabeae</taxon>
        <taxon>Lathyrus</taxon>
    </lineage>
</organism>
<dbReference type="EMBL" id="JAMSHJ010000005">
    <property type="protein sequence ID" value="KAI5407040.1"/>
    <property type="molecule type" value="Genomic_DNA"/>
</dbReference>
<comment type="caution">
    <text evidence="3">The sequence shown here is derived from an EMBL/GenBank/DDBJ whole genome shotgun (WGS) entry which is preliminary data.</text>
</comment>
<feature type="compositionally biased region" description="Acidic residues" evidence="1">
    <location>
        <begin position="238"/>
        <end position="252"/>
    </location>
</feature>
<keyword evidence="4" id="KW-1185">Reference proteome</keyword>
<evidence type="ECO:0000256" key="1">
    <source>
        <dbReference type="SAM" id="MobiDB-lite"/>
    </source>
</evidence>
<dbReference type="InterPro" id="IPR046796">
    <property type="entry name" value="Transposase_32_dom"/>
</dbReference>
<dbReference type="Gramene" id="Psat05G0333900-T1">
    <property type="protein sequence ID" value="KAI5407040.1"/>
    <property type="gene ID" value="KIW84_053339"/>
</dbReference>
<name>A0A9D4WSQ5_PEA</name>
<feature type="region of interest" description="Disordered" evidence="1">
    <location>
        <begin position="236"/>
        <end position="285"/>
    </location>
</feature>